<dbReference type="OrthoDB" id="9815928at2"/>
<comment type="caution">
    <text evidence="4">The sequence shown here is derived from an EMBL/GenBank/DDBJ whole genome shotgun (WGS) entry which is preliminary data.</text>
</comment>
<evidence type="ECO:0000256" key="2">
    <source>
        <dbReference type="SAM" id="SignalP"/>
    </source>
</evidence>
<dbReference type="CDD" id="cd22954">
    <property type="entry name" value="PLL_lectin"/>
    <property type="match status" value="1"/>
</dbReference>
<dbReference type="Gene3D" id="3.90.1720.10">
    <property type="entry name" value="endopeptidase domain like (from Nostoc punctiforme)"/>
    <property type="match status" value="1"/>
</dbReference>
<keyword evidence="2" id="KW-0732">Signal</keyword>
<sequence>MKLRNLLATLPVLELLLAGASVVAPTAAHAASTLGGPITRSEVISRAQYWVDNQPGPYDPNVTSAGPGGDGTYRHDCSGYVSMALHLAADPNTEGLPGYAVQIDRADLKPGDFLDRSAGIYPGDGHTFLFDHWDDGNGNFSYYSFGSTPVRHLHTNINNGSLDGHPNNSYIAYRYKNIRDDGPAPTIAGHRMVTAASADGRLEAFASGGDQIYHTYQTSVNGPWAPWAAIGGPGGAHLAIAPAGDGRLELFAINNDVAEHLYQVAVNGGWSNWETSFGGGGYDIAVGRNKSGRLEVVASNGGGVWHKYQSPETPGYWSGWSPMTDPTGNSGPGNSRLVATTSGDGRIEVFAINDGVFEHVYQTATDGGWSNWEANFGGGGYDIAVGRNKSGRLEVVASNGGGIWHKYNSDDPSHWSGWSEMTDAGGHSGPGNARLAAANAPDGRIEVFAINGSVAQHVYQTASDGGWSNWETDFGGGGTDVAVGADQNGTLVVLGSNPGGVYQKSQTPGGSAPWSGWSLVGPNGPGI</sequence>
<evidence type="ECO:0000256" key="1">
    <source>
        <dbReference type="SAM" id="MobiDB-lite"/>
    </source>
</evidence>
<feature type="domain" description="PLL-like beta propeller" evidence="3">
    <location>
        <begin position="285"/>
        <end position="518"/>
    </location>
</feature>
<dbReference type="Pfam" id="PF26607">
    <property type="entry name" value="DUF8189"/>
    <property type="match status" value="1"/>
</dbReference>
<evidence type="ECO:0000259" key="3">
    <source>
        <dbReference type="Pfam" id="PF26607"/>
    </source>
</evidence>
<dbReference type="RefSeq" id="WP_116175261.1">
    <property type="nucleotide sequence ID" value="NZ_CP144375.1"/>
</dbReference>
<proteinExistence type="predicted"/>
<dbReference type="AlphaFoldDB" id="A0A3E0HQ06"/>
<protein>
    <recommendedName>
        <fullName evidence="3">PLL-like beta propeller domain-containing protein</fullName>
    </recommendedName>
</protein>
<evidence type="ECO:0000313" key="5">
    <source>
        <dbReference type="Proteomes" id="UP000256269"/>
    </source>
</evidence>
<dbReference type="EMBL" id="QUNO01000005">
    <property type="protein sequence ID" value="REH48504.1"/>
    <property type="molecule type" value="Genomic_DNA"/>
</dbReference>
<evidence type="ECO:0000313" key="4">
    <source>
        <dbReference type="EMBL" id="REH48504.1"/>
    </source>
</evidence>
<keyword evidence="5" id="KW-1185">Reference proteome</keyword>
<feature type="signal peptide" evidence="2">
    <location>
        <begin position="1"/>
        <end position="30"/>
    </location>
</feature>
<dbReference type="Gene3D" id="2.120.10.70">
    <property type="entry name" value="Fucose-specific lectin"/>
    <property type="match status" value="2"/>
</dbReference>
<feature type="chain" id="PRO_5017654935" description="PLL-like beta propeller domain-containing protein" evidence="2">
    <location>
        <begin position="31"/>
        <end position="527"/>
    </location>
</feature>
<gene>
    <name evidence="4" type="ORF">BCF44_105363</name>
</gene>
<dbReference type="InterPro" id="IPR058502">
    <property type="entry name" value="PLL-like_beta-prop"/>
</dbReference>
<reference evidence="4 5" key="1">
    <citation type="submission" date="2018-08" db="EMBL/GenBank/DDBJ databases">
        <title>Genomic Encyclopedia of Archaeal and Bacterial Type Strains, Phase II (KMG-II): from individual species to whole genera.</title>
        <authorList>
            <person name="Goeker M."/>
        </authorList>
    </citation>
    <scope>NUCLEOTIDE SEQUENCE [LARGE SCALE GENOMIC DNA]</scope>
    <source>
        <strain evidence="4 5">DSM 45791</strain>
    </source>
</reference>
<feature type="region of interest" description="Disordered" evidence="1">
    <location>
        <begin position="503"/>
        <end position="527"/>
    </location>
</feature>
<dbReference type="SUPFAM" id="SSF89372">
    <property type="entry name" value="Fucose-specific lectin"/>
    <property type="match status" value="1"/>
</dbReference>
<name>A0A3E0HQ06_9PSEU</name>
<dbReference type="Proteomes" id="UP000256269">
    <property type="component" value="Unassembled WGS sequence"/>
</dbReference>
<organism evidence="4 5">
    <name type="scientific">Kutzneria buriramensis</name>
    <dbReference type="NCBI Taxonomy" id="1045776"/>
    <lineage>
        <taxon>Bacteria</taxon>
        <taxon>Bacillati</taxon>
        <taxon>Actinomycetota</taxon>
        <taxon>Actinomycetes</taxon>
        <taxon>Pseudonocardiales</taxon>
        <taxon>Pseudonocardiaceae</taxon>
        <taxon>Kutzneria</taxon>
    </lineage>
</organism>
<accession>A0A3E0HQ06</accession>